<reference evidence="4" key="1">
    <citation type="journal article" date="2019" name="Int. J. Syst. Evol. Microbiol.">
        <title>The Global Catalogue of Microorganisms (GCM) 10K type strain sequencing project: providing services to taxonomists for standard genome sequencing and annotation.</title>
        <authorList>
            <consortium name="The Broad Institute Genomics Platform"/>
            <consortium name="The Broad Institute Genome Sequencing Center for Infectious Disease"/>
            <person name="Wu L."/>
            <person name="Ma J."/>
        </authorList>
    </citation>
    <scope>NUCLEOTIDE SEQUENCE [LARGE SCALE GENOMIC DNA]</scope>
    <source>
        <strain evidence="4">LMG 29894</strain>
    </source>
</reference>
<accession>A0ABV8MQC2</accession>
<sequence length="245" mass="27288">MKTALIPLLLALAVPAFAETGRLVEIKVEARDGADYREYRHRGQAHIAGDPGEAYQIKLRNMSNERVMVVLSVDGVNAVSGQTAGYQQSGYVLNPRQTTVVTGWRKSLDQVAQFYFTSLGDSYAARTGRPDDVGVIGAAVFREQRPQVHLRRDRARPQAESAPPMAAGPQLGTGHGAIEDSAVNRTHFERESSNPYEVLSIRYDSRRNLVAAGVIPDRRRYHDQDEPNPFPRDQGFVADPPRHWR</sequence>
<evidence type="ECO:0000313" key="3">
    <source>
        <dbReference type="EMBL" id="MFC4160367.1"/>
    </source>
</evidence>
<proteinExistence type="predicted"/>
<gene>
    <name evidence="3" type="ORF">ACFOW7_13565</name>
</gene>
<dbReference type="EMBL" id="JBHSBU010000001">
    <property type="protein sequence ID" value="MFC4160367.1"/>
    <property type="molecule type" value="Genomic_DNA"/>
</dbReference>
<evidence type="ECO:0000256" key="1">
    <source>
        <dbReference type="SAM" id="MobiDB-lite"/>
    </source>
</evidence>
<keyword evidence="4" id="KW-1185">Reference proteome</keyword>
<evidence type="ECO:0000256" key="2">
    <source>
        <dbReference type="SAM" id="SignalP"/>
    </source>
</evidence>
<feature type="region of interest" description="Disordered" evidence="1">
    <location>
        <begin position="218"/>
        <end position="245"/>
    </location>
</feature>
<dbReference type="RefSeq" id="WP_378165113.1">
    <property type="nucleotide sequence ID" value="NZ_JBHSBU010000001.1"/>
</dbReference>
<organism evidence="3 4">
    <name type="scientific">Chitinimonas lacunae</name>
    <dbReference type="NCBI Taxonomy" id="1963018"/>
    <lineage>
        <taxon>Bacteria</taxon>
        <taxon>Pseudomonadati</taxon>
        <taxon>Pseudomonadota</taxon>
        <taxon>Betaproteobacteria</taxon>
        <taxon>Neisseriales</taxon>
        <taxon>Chitinibacteraceae</taxon>
        <taxon>Chitinimonas</taxon>
    </lineage>
</organism>
<evidence type="ECO:0000313" key="4">
    <source>
        <dbReference type="Proteomes" id="UP001595791"/>
    </source>
</evidence>
<comment type="caution">
    <text evidence="3">The sequence shown here is derived from an EMBL/GenBank/DDBJ whole genome shotgun (WGS) entry which is preliminary data.</text>
</comment>
<protein>
    <submittedName>
        <fullName evidence="3">Uncharacterized protein</fullName>
    </submittedName>
</protein>
<feature type="signal peptide" evidence="2">
    <location>
        <begin position="1"/>
        <end position="18"/>
    </location>
</feature>
<feature type="chain" id="PRO_5046006017" evidence="2">
    <location>
        <begin position="19"/>
        <end position="245"/>
    </location>
</feature>
<dbReference type="Proteomes" id="UP001595791">
    <property type="component" value="Unassembled WGS sequence"/>
</dbReference>
<feature type="region of interest" description="Disordered" evidence="1">
    <location>
        <begin position="146"/>
        <end position="177"/>
    </location>
</feature>
<keyword evidence="2" id="KW-0732">Signal</keyword>
<name>A0ABV8MQC2_9NEIS</name>